<evidence type="ECO:0000313" key="1">
    <source>
        <dbReference type="EMBL" id="SEP80376.1"/>
    </source>
</evidence>
<dbReference type="Proteomes" id="UP000199021">
    <property type="component" value="Unassembled WGS sequence"/>
</dbReference>
<proteinExistence type="predicted"/>
<dbReference type="STRING" id="478744.SAMN05444359_102232"/>
<reference evidence="2" key="1">
    <citation type="submission" date="2016-10" db="EMBL/GenBank/DDBJ databases">
        <authorList>
            <person name="Varghese N."/>
            <person name="Submissions S."/>
        </authorList>
    </citation>
    <scope>NUCLEOTIDE SEQUENCE [LARGE SCALE GENOMIC DNA]</scope>
    <source>
        <strain evidence="2">DSM 24740</strain>
    </source>
</reference>
<evidence type="ECO:0000313" key="2">
    <source>
        <dbReference type="Proteomes" id="UP000199021"/>
    </source>
</evidence>
<accession>A0A1H9AUE0</accession>
<gene>
    <name evidence="1" type="ORF">SAMN05444359_102232</name>
</gene>
<dbReference type="Gene3D" id="1.10.3290.10">
    <property type="entry name" value="Fido-like domain"/>
    <property type="match status" value="1"/>
</dbReference>
<dbReference type="InParanoid" id="A0A1H9AUE0"/>
<protein>
    <submittedName>
        <fullName evidence="1">Uncharacterized protein</fullName>
    </submittedName>
</protein>
<dbReference type="SUPFAM" id="SSF140931">
    <property type="entry name" value="Fic-like"/>
    <property type="match status" value="1"/>
</dbReference>
<dbReference type="EMBL" id="FOFB01000002">
    <property type="protein sequence ID" value="SEP80376.1"/>
    <property type="molecule type" value="Genomic_DNA"/>
</dbReference>
<name>A0A1H9AUE0_9BACT</name>
<dbReference type="InterPro" id="IPR036597">
    <property type="entry name" value="Fido-like_dom_sf"/>
</dbReference>
<keyword evidence="2" id="KW-1185">Reference proteome</keyword>
<sequence length="78" mass="8485">MLSCVAGKPCVILTLAIVPVDDRLDYYACLQAADKENLVPLVEFLGNRLYASLDIMLATARGEDIGGSKWDTIADDPR</sequence>
<dbReference type="AlphaFoldDB" id="A0A1H9AUE0"/>
<organism evidence="1 2">
    <name type="scientific">Neolewinella agarilytica</name>
    <dbReference type="NCBI Taxonomy" id="478744"/>
    <lineage>
        <taxon>Bacteria</taxon>
        <taxon>Pseudomonadati</taxon>
        <taxon>Bacteroidota</taxon>
        <taxon>Saprospiria</taxon>
        <taxon>Saprospirales</taxon>
        <taxon>Lewinellaceae</taxon>
        <taxon>Neolewinella</taxon>
    </lineage>
</organism>